<dbReference type="SUPFAM" id="SSF53756">
    <property type="entry name" value="UDP-Glycosyltransferase/glycogen phosphorylase"/>
    <property type="match status" value="1"/>
</dbReference>
<name>A0A2H0WKB9_UNCKA</name>
<organism evidence="2 3">
    <name type="scientific">candidate division WWE3 bacterium CG09_land_8_20_14_0_10_39_24</name>
    <dbReference type="NCBI Taxonomy" id="1975088"/>
    <lineage>
        <taxon>Bacteria</taxon>
        <taxon>Katanobacteria</taxon>
    </lineage>
</organism>
<proteinExistence type="predicted"/>
<dbReference type="GO" id="GO:0016757">
    <property type="term" value="F:glycosyltransferase activity"/>
    <property type="evidence" value="ECO:0007669"/>
    <property type="project" value="InterPro"/>
</dbReference>
<dbReference type="Pfam" id="PF00534">
    <property type="entry name" value="Glycos_transf_1"/>
    <property type="match status" value="1"/>
</dbReference>
<sequence length="412" mass="46414">MEEILVISTYPPKGSLYGNKFSAVASYTKNTLTHMSKSVIFTVFADESAGFETYGEKNIAVEKCWKRNDLRSFLHILKAIKKRTNSKKLLFAFEFGMFGSRKLLLGLIPLLLLLIKAMGKKIYIVSHGVILNFSDVSKQVGIGEEGKFLLKVMGLILKTYYFILGLLSTKIIVFEEHLRLSLISIGVDGNKIHIIPHGVCEEPVPPSKGGARKKLGFDKNDFVILCFGFLIWYKGSDFIVKAFKNKFKNGGIKLVMAGGGSNIHKSEPIYTRYISSLYKNAEDAPNIKITGFLNEKDIKYYFSACDLVVLPYRAFISASGPLSFALTYKKPFVVSRSLSGYAETEDFKKALKVSDLNIMDISFPLEEEGFYEKISALKRDKKLLGKALKLSRELFISRNWQKIGELYNEVLL</sequence>
<dbReference type="Gene3D" id="3.40.50.2000">
    <property type="entry name" value="Glycogen Phosphorylase B"/>
    <property type="match status" value="1"/>
</dbReference>
<feature type="domain" description="Glycosyl transferase family 1" evidence="1">
    <location>
        <begin position="212"/>
        <end position="344"/>
    </location>
</feature>
<evidence type="ECO:0000313" key="3">
    <source>
        <dbReference type="Proteomes" id="UP000230787"/>
    </source>
</evidence>
<dbReference type="Proteomes" id="UP000230787">
    <property type="component" value="Unassembled WGS sequence"/>
</dbReference>
<dbReference type="PANTHER" id="PTHR12526">
    <property type="entry name" value="GLYCOSYLTRANSFERASE"/>
    <property type="match status" value="1"/>
</dbReference>
<accession>A0A2H0WKB9</accession>
<evidence type="ECO:0000313" key="2">
    <source>
        <dbReference type="EMBL" id="PIS13134.1"/>
    </source>
</evidence>
<dbReference type="EMBL" id="PEZN01000004">
    <property type="protein sequence ID" value="PIS13134.1"/>
    <property type="molecule type" value="Genomic_DNA"/>
</dbReference>
<reference evidence="3" key="1">
    <citation type="submission" date="2017-09" db="EMBL/GenBank/DDBJ databases">
        <title>Depth-based differentiation of microbial function through sediment-hosted aquifers and enrichment of novel symbionts in the deep terrestrial subsurface.</title>
        <authorList>
            <person name="Probst A.J."/>
            <person name="Ladd B."/>
            <person name="Jarett J.K."/>
            <person name="Geller-Mcgrath D.E."/>
            <person name="Sieber C.M.K."/>
            <person name="Emerson J.B."/>
            <person name="Anantharaman K."/>
            <person name="Thomas B.C."/>
            <person name="Malmstrom R."/>
            <person name="Stieglmeier M."/>
            <person name="Klingl A."/>
            <person name="Woyke T."/>
            <person name="Ryan C.M."/>
            <person name="Banfield J.F."/>
        </authorList>
    </citation>
    <scope>NUCLEOTIDE SEQUENCE [LARGE SCALE GENOMIC DNA]</scope>
</reference>
<dbReference type="AlphaFoldDB" id="A0A2H0WKB9"/>
<comment type="caution">
    <text evidence="2">The sequence shown here is derived from an EMBL/GenBank/DDBJ whole genome shotgun (WGS) entry which is preliminary data.</text>
</comment>
<dbReference type="InterPro" id="IPR001296">
    <property type="entry name" value="Glyco_trans_1"/>
</dbReference>
<protein>
    <recommendedName>
        <fullName evidence="1">Glycosyl transferase family 1 domain-containing protein</fullName>
    </recommendedName>
</protein>
<evidence type="ECO:0000259" key="1">
    <source>
        <dbReference type="Pfam" id="PF00534"/>
    </source>
</evidence>
<gene>
    <name evidence="2" type="ORF">COT69_00230</name>
</gene>